<reference evidence="1" key="1">
    <citation type="submission" date="2018-04" db="EMBL/GenBank/DDBJ databases">
        <title>Draft genome sequence of the Candidatus Spirobacillus cienkowskii, a pathogen of freshwater Daphnia species, reconstructed from hemolymph metagenomic reads.</title>
        <authorList>
            <person name="Bresciani L."/>
            <person name="Lemos L.N."/>
            <person name="Wale N."/>
            <person name="Lin J.Y."/>
            <person name="Fernandes G.R."/>
            <person name="Duffy M.A."/>
            <person name="Rodrigues J.M."/>
        </authorList>
    </citation>
    <scope>NUCLEOTIDE SEQUENCE [LARGE SCALE GENOMIC DNA]</scope>
    <source>
        <strain evidence="1">Binning01</strain>
    </source>
</reference>
<evidence type="ECO:0000313" key="2">
    <source>
        <dbReference type="Proteomes" id="UP000253934"/>
    </source>
</evidence>
<evidence type="ECO:0000313" key="1">
    <source>
        <dbReference type="EMBL" id="RDB37366.1"/>
    </source>
</evidence>
<proteinExistence type="predicted"/>
<sequence length="340" mass="40995">MEILIKNPSNDLKFIEKDFLELSDEIVYDVLSNYYSEAERQDDFINSINSDFGEIVDSKKVLEEVNFLMQHKLSELNFKNEDDLESENLQINFDPKSKEHLDKCQKIANLLVKDYQEIMKPLAYAESLFLRIQRENNAYFDSFNHENPEKWSYEFEYINFFINIDKKECIIVDYYEFEKRKKLEDKCDFKNKHYCLSQNELDLETNKRSEDFYNLERLFSVHEFNYWDFKIIFPSLSNLVEKDLSNLIRDYETAFKDFLESEDDENIKKVFIAAAVDNDDKLFSDFSELISAYSDSNLIEPFAYRMQCSDFNNDEKRCNYIKQNLRKMIDDNYRNFNKEL</sequence>
<keyword evidence="2" id="KW-1185">Reference proteome</keyword>
<comment type="caution">
    <text evidence="1">The sequence shown here is derived from an EMBL/GenBank/DDBJ whole genome shotgun (WGS) entry which is preliminary data.</text>
</comment>
<gene>
    <name evidence="1" type="ORF">DCC88_00125</name>
</gene>
<dbReference type="EMBL" id="QOVW01000001">
    <property type="protein sequence ID" value="RDB37366.1"/>
    <property type="molecule type" value="Genomic_DNA"/>
</dbReference>
<accession>A0A369L1H4</accession>
<dbReference type="Proteomes" id="UP000253934">
    <property type="component" value="Unassembled WGS sequence"/>
</dbReference>
<dbReference type="AlphaFoldDB" id="A0A369L1H4"/>
<name>A0A369L1H4_9BACT</name>
<protein>
    <submittedName>
        <fullName evidence="1">Uncharacterized protein</fullName>
    </submittedName>
</protein>
<organism evidence="1 2">
    <name type="scientific">Spirobacillus cienkowskii</name>
    <dbReference type="NCBI Taxonomy" id="495820"/>
    <lineage>
        <taxon>Bacteria</taxon>
        <taxon>Pseudomonadati</taxon>
        <taxon>Bdellovibrionota</taxon>
        <taxon>Oligoflexia</taxon>
        <taxon>Silvanigrellales</taxon>
        <taxon>Spirobacillus</taxon>
    </lineage>
</organism>